<dbReference type="RefSeq" id="XP_020433387.1">
    <property type="nucleotide sequence ID" value="XM_020576975.1"/>
</dbReference>
<dbReference type="InParanoid" id="D3BC86"/>
<reference evidence="2 3" key="1">
    <citation type="journal article" date="2011" name="Genome Res.">
        <title>Phylogeny-wide analysis of social amoeba genomes highlights ancient origins for complex intercellular communication.</title>
        <authorList>
            <person name="Heidel A.J."/>
            <person name="Lawal H.M."/>
            <person name="Felder M."/>
            <person name="Schilde C."/>
            <person name="Helps N.R."/>
            <person name="Tunggal B."/>
            <person name="Rivero F."/>
            <person name="John U."/>
            <person name="Schleicher M."/>
            <person name="Eichinger L."/>
            <person name="Platzer M."/>
            <person name="Noegel A.A."/>
            <person name="Schaap P."/>
            <person name="Gloeckner G."/>
        </authorList>
    </citation>
    <scope>NUCLEOTIDE SEQUENCE [LARGE SCALE GENOMIC DNA]</scope>
    <source>
        <strain evidence="3">ATCC 26659 / Pp 5 / PN500</strain>
    </source>
</reference>
<sequence>MLTIHFQFIQLVVDLIRLSTSTSNIQPVTSSSTIVDAQSSNNNVDEATLQQEKQKKEKEKEIQLKLQQQLQSEQQIKCDVGWRWGQRFLQ</sequence>
<feature type="region of interest" description="Disordered" evidence="1">
    <location>
        <begin position="29"/>
        <end position="54"/>
    </location>
</feature>
<gene>
    <name evidence="2" type="ORF">PPL_06109</name>
</gene>
<protein>
    <submittedName>
        <fullName evidence="2">Uncharacterized protein</fullName>
    </submittedName>
</protein>
<evidence type="ECO:0000313" key="3">
    <source>
        <dbReference type="Proteomes" id="UP000001396"/>
    </source>
</evidence>
<comment type="caution">
    <text evidence="2">The sequence shown here is derived from an EMBL/GenBank/DDBJ whole genome shotgun (WGS) entry which is preliminary data.</text>
</comment>
<accession>D3BC86</accession>
<proteinExistence type="predicted"/>
<dbReference type="Proteomes" id="UP000001396">
    <property type="component" value="Unassembled WGS sequence"/>
</dbReference>
<evidence type="ECO:0000256" key="1">
    <source>
        <dbReference type="SAM" id="MobiDB-lite"/>
    </source>
</evidence>
<evidence type="ECO:0000313" key="2">
    <source>
        <dbReference type="EMBL" id="EFA81269.1"/>
    </source>
</evidence>
<dbReference type="EMBL" id="ADBJ01000026">
    <property type="protein sequence ID" value="EFA81269.1"/>
    <property type="molecule type" value="Genomic_DNA"/>
</dbReference>
<feature type="compositionally biased region" description="Polar residues" evidence="1">
    <location>
        <begin position="29"/>
        <end position="45"/>
    </location>
</feature>
<keyword evidence="3" id="KW-1185">Reference proteome</keyword>
<dbReference type="GeneID" id="31361593"/>
<name>D3BC86_HETP5</name>
<dbReference type="AlphaFoldDB" id="D3BC86"/>
<organism evidence="2 3">
    <name type="scientific">Heterostelium pallidum (strain ATCC 26659 / Pp 5 / PN500)</name>
    <name type="common">Cellular slime mold</name>
    <name type="synonym">Polysphondylium pallidum</name>
    <dbReference type="NCBI Taxonomy" id="670386"/>
    <lineage>
        <taxon>Eukaryota</taxon>
        <taxon>Amoebozoa</taxon>
        <taxon>Evosea</taxon>
        <taxon>Eumycetozoa</taxon>
        <taxon>Dictyostelia</taxon>
        <taxon>Acytosteliales</taxon>
        <taxon>Acytosteliaceae</taxon>
        <taxon>Heterostelium</taxon>
    </lineage>
</organism>